<proteinExistence type="predicted"/>
<dbReference type="Proteomes" id="UP000054544">
    <property type="component" value="Unassembled WGS sequence"/>
</dbReference>
<organism evidence="2 3">
    <name type="scientific">Metarhizium anisopliae BRIP 53293</name>
    <dbReference type="NCBI Taxonomy" id="1291518"/>
    <lineage>
        <taxon>Eukaryota</taxon>
        <taxon>Fungi</taxon>
        <taxon>Dikarya</taxon>
        <taxon>Ascomycota</taxon>
        <taxon>Pezizomycotina</taxon>
        <taxon>Sordariomycetes</taxon>
        <taxon>Hypocreomycetidae</taxon>
        <taxon>Hypocreales</taxon>
        <taxon>Clavicipitaceae</taxon>
        <taxon>Metarhizium</taxon>
    </lineage>
</organism>
<name>A0A0D9PB69_METAN</name>
<sequence length="103" mass="10893">MCATASGTAARALRNPLAVSYVQKKKAAPGADPTTAEPIPRYIPEKPPEGKKPADDWSRVFSVSSGKSERSTVVPARAPANRADWKGGGLDIVYLFSLGVLEP</sequence>
<accession>A0A0D9PB69</accession>
<reference evidence="3" key="1">
    <citation type="journal article" date="2014" name="BMC Genomics">
        <title>The genome sequence of the biocontrol fungus Metarhizium anisopliae and comparative genomics of Metarhizium species.</title>
        <authorList>
            <person name="Pattemore J.A."/>
            <person name="Hane J.K."/>
            <person name="Williams A.H."/>
            <person name="Wilson B.A."/>
            <person name="Stodart B.J."/>
            <person name="Ash G.J."/>
        </authorList>
    </citation>
    <scope>NUCLEOTIDE SEQUENCE [LARGE SCALE GENOMIC DNA]</scope>
    <source>
        <strain evidence="3">BRIP 53293</strain>
    </source>
</reference>
<keyword evidence="3" id="KW-1185">Reference proteome</keyword>
<dbReference type="EMBL" id="KE384721">
    <property type="protein sequence ID" value="KJK83331.1"/>
    <property type="molecule type" value="Genomic_DNA"/>
</dbReference>
<dbReference type="AlphaFoldDB" id="A0A0D9PB69"/>
<protein>
    <submittedName>
        <fullName evidence="2">Uncharacterized protein</fullName>
    </submittedName>
</protein>
<feature type="compositionally biased region" description="Basic and acidic residues" evidence="1">
    <location>
        <begin position="43"/>
        <end position="57"/>
    </location>
</feature>
<feature type="region of interest" description="Disordered" evidence="1">
    <location>
        <begin position="25"/>
        <end position="57"/>
    </location>
</feature>
<gene>
    <name evidence="2" type="ORF">H634G_01460</name>
</gene>
<evidence type="ECO:0000313" key="2">
    <source>
        <dbReference type="EMBL" id="KJK83331.1"/>
    </source>
</evidence>
<evidence type="ECO:0000313" key="3">
    <source>
        <dbReference type="Proteomes" id="UP000054544"/>
    </source>
</evidence>
<evidence type="ECO:0000256" key="1">
    <source>
        <dbReference type="SAM" id="MobiDB-lite"/>
    </source>
</evidence>